<gene>
    <name evidence="2" type="ORF">EYF80_008954</name>
</gene>
<reference evidence="2 3" key="1">
    <citation type="submission" date="2019-03" db="EMBL/GenBank/DDBJ databases">
        <title>First draft genome of Liparis tanakae, snailfish: a comprehensive survey of snailfish specific genes.</title>
        <authorList>
            <person name="Kim W."/>
            <person name="Song I."/>
            <person name="Jeong J.-H."/>
            <person name="Kim D."/>
            <person name="Kim S."/>
            <person name="Ryu S."/>
            <person name="Song J.Y."/>
            <person name="Lee S.K."/>
        </authorList>
    </citation>
    <scope>NUCLEOTIDE SEQUENCE [LARGE SCALE GENOMIC DNA]</scope>
    <source>
        <tissue evidence="2">Muscle</tissue>
    </source>
</reference>
<dbReference type="Proteomes" id="UP000314294">
    <property type="component" value="Unassembled WGS sequence"/>
</dbReference>
<name>A0A4Z2IRS5_9TELE</name>
<evidence type="ECO:0000313" key="2">
    <source>
        <dbReference type="EMBL" id="TNN80720.1"/>
    </source>
</evidence>
<feature type="chain" id="PRO_5021278742" evidence="1">
    <location>
        <begin position="22"/>
        <end position="178"/>
    </location>
</feature>
<proteinExistence type="predicted"/>
<evidence type="ECO:0000313" key="3">
    <source>
        <dbReference type="Proteomes" id="UP000314294"/>
    </source>
</evidence>
<dbReference type="EMBL" id="SRLO01000051">
    <property type="protein sequence ID" value="TNN80720.1"/>
    <property type="molecule type" value="Genomic_DNA"/>
</dbReference>
<evidence type="ECO:0000256" key="1">
    <source>
        <dbReference type="SAM" id="SignalP"/>
    </source>
</evidence>
<comment type="caution">
    <text evidence="2">The sequence shown here is derived from an EMBL/GenBank/DDBJ whole genome shotgun (WGS) entry which is preliminary data.</text>
</comment>
<keyword evidence="3" id="KW-1185">Reference proteome</keyword>
<dbReference type="AlphaFoldDB" id="A0A4Z2IRS5"/>
<sequence>MWAKGVRLTMLYLPSLCGVASFPSTLRERCSFGENPRMTERQDYKLLRVSELKYTAALTSTLSRSVLSHEPAAAGGGVKPLLLMHRLVCVRSARRGEDCVVRLGARPIILREQPFFKPFNLLRVCKGFDQLAPLQVVETGDTFYSQPLITGNTFCRLESETGHVPLCPPKTVCLVAHL</sequence>
<keyword evidence="1" id="KW-0732">Signal</keyword>
<accession>A0A4Z2IRS5</accession>
<protein>
    <submittedName>
        <fullName evidence="2">Uncharacterized protein</fullName>
    </submittedName>
</protein>
<feature type="signal peptide" evidence="1">
    <location>
        <begin position="1"/>
        <end position="21"/>
    </location>
</feature>
<organism evidence="2 3">
    <name type="scientific">Liparis tanakae</name>
    <name type="common">Tanaka's snailfish</name>
    <dbReference type="NCBI Taxonomy" id="230148"/>
    <lineage>
        <taxon>Eukaryota</taxon>
        <taxon>Metazoa</taxon>
        <taxon>Chordata</taxon>
        <taxon>Craniata</taxon>
        <taxon>Vertebrata</taxon>
        <taxon>Euteleostomi</taxon>
        <taxon>Actinopterygii</taxon>
        <taxon>Neopterygii</taxon>
        <taxon>Teleostei</taxon>
        <taxon>Neoteleostei</taxon>
        <taxon>Acanthomorphata</taxon>
        <taxon>Eupercaria</taxon>
        <taxon>Perciformes</taxon>
        <taxon>Cottioidei</taxon>
        <taxon>Cottales</taxon>
        <taxon>Liparidae</taxon>
        <taxon>Liparis</taxon>
    </lineage>
</organism>